<evidence type="ECO:0008006" key="3">
    <source>
        <dbReference type="Google" id="ProtNLM"/>
    </source>
</evidence>
<dbReference type="PANTHER" id="PTHR36932:SF1">
    <property type="entry name" value="CAPSULAR POLYSACCHARIDE BIOSYNTHESIS PROTEIN"/>
    <property type="match status" value="1"/>
</dbReference>
<dbReference type="InterPro" id="IPR042099">
    <property type="entry name" value="ANL_N_sf"/>
</dbReference>
<name>A0A371RF63_9PROT</name>
<protein>
    <recommendedName>
        <fullName evidence="3">Phenylacetate--CoA ligase family protein</fullName>
    </recommendedName>
</protein>
<gene>
    <name evidence="1" type="ORF">DX908_01595</name>
</gene>
<dbReference type="InParanoid" id="A0A371RF63"/>
<organism evidence="1 2">
    <name type="scientific">Parvularcula marina</name>
    <dbReference type="NCBI Taxonomy" id="2292771"/>
    <lineage>
        <taxon>Bacteria</taxon>
        <taxon>Pseudomonadati</taxon>
        <taxon>Pseudomonadota</taxon>
        <taxon>Alphaproteobacteria</taxon>
        <taxon>Parvularculales</taxon>
        <taxon>Parvularculaceae</taxon>
        <taxon>Parvularcula</taxon>
    </lineage>
</organism>
<proteinExistence type="predicted"/>
<dbReference type="EMBL" id="QUQO01000001">
    <property type="protein sequence ID" value="RFB04089.1"/>
    <property type="molecule type" value="Genomic_DNA"/>
</dbReference>
<evidence type="ECO:0000313" key="1">
    <source>
        <dbReference type="EMBL" id="RFB04089.1"/>
    </source>
</evidence>
<dbReference type="SUPFAM" id="SSF56801">
    <property type="entry name" value="Acetyl-CoA synthetase-like"/>
    <property type="match status" value="1"/>
</dbReference>
<dbReference type="InterPro" id="IPR053158">
    <property type="entry name" value="CapK_Type1_Caps_Biosynth"/>
</dbReference>
<dbReference type="AlphaFoldDB" id="A0A371RF63"/>
<accession>A0A371RF63</accession>
<reference evidence="1 2" key="1">
    <citation type="submission" date="2018-08" db="EMBL/GenBank/DDBJ databases">
        <title>Parvularcula sp. SM1705, isolated from surface water of the South Sea China.</title>
        <authorList>
            <person name="Sun L."/>
        </authorList>
    </citation>
    <scope>NUCLEOTIDE SEQUENCE [LARGE SCALE GENOMIC DNA]</scope>
    <source>
        <strain evidence="1 2">SM1705</strain>
    </source>
</reference>
<dbReference type="Proteomes" id="UP000264589">
    <property type="component" value="Unassembled WGS sequence"/>
</dbReference>
<comment type="caution">
    <text evidence="1">The sequence shown here is derived from an EMBL/GenBank/DDBJ whole genome shotgun (WGS) entry which is preliminary data.</text>
</comment>
<sequence>MAGEPVEAPLLSRGDILASNDLLLNGHKETARTSGSTGVPVRIAWSPQRMKLEFEANQASLRWVGAVPNATAFIHLHKTAPNARTAQYDIRTPLDEQIHILEQRYKEAGAQGLTTYPTSAEALAKAVLEAGRDISFITCVGLYAELLEPAQEEVIRQAFPKARIWSVYSSMEFGIIAPRCPKEPDFHHLLARKLGVEILNDRDEPAEEGEIGRLVITDYFNTRSPLIRYDIGDMAAPATCPCGIVKMPAISKLIGKIRGALMHRDGRRIPFTHLSVALRDIPGMSQYQVIQHEMERFELRAVREEGVMPQQEFLARVEAAFAVEFGYTPQITITPETEIERGPNGKFYASISKL</sequence>
<evidence type="ECO:0000313" key="2">
    <source>
        <dbReference type="Proteomes" id="UP000264589"/>
    </source>
</evidence>
<dbReference type="PANTHER" id="PTHR36932">
    <property type="entry name" value="CAPSULAR POLYSACCHARIDE BIOSYNTHESIS PROTEIN"/>
    <property type="match status" value="1"/>
</dbReference>
<keyword evidence="2" id="KW-1185">Reference proteome</keyword>
<dbReference type="Gene3D" id="3.40.50.12780">
    <property type="entry name" value="N-terminal domain of ligase-like"/>
    <property type="match status" value="1"/>
</dbReference>